<dbReference type="EMBL" id="CP157804">
    <property type="protein sequence ID" value="XBQ23438.1"/>
    <property type="molecule type" value="Genomic_DNA"/>
</dbReference>
<accession>A0AAU7MXZ6</accession>
<dbReference type="RefSeq" id="WP_349351984.1">
    <property type="nucleotide sequence ID" value="NZ_CP157804.1"/>
</dbReference>
<evidence type="ECO:0000256" key="2">
    <source>
        <dbReference type="ARBA" id="ARBA00023125"/>
    </source>
</evidence>
<evidence type="ECO:0000259" key="5">
    <source>
        <dbReference type="PROSITE" id="PS01124"/>
    </source>
</evidence>
<name>A0AAU7MXZ6_9FLAO</name>
<keyword evidence="4" id="KW-0472">Membrane</keyword>
<evidence type="ECO:0000256" key="4">
    <source>
        <dbReference type="SAM" id="Phobius"/>
    </source>
</evidence>
<dbReference type="InterPro" id="IPR018060">
    <property type="entry name" value="HTH_AraC"/>
</dbReference>
<keyword evidence="3" id="KW-0804">Transcription</keyword>
<dbReference type="PANTHER" id="PTHR43280:SF29">
    <property type="entry name" value="ARAC-FAMILY TRANSCRIPTIONAL REGULATOR"/>
    <property type="match status" value="1"/>
</dbReference>
<dbReference type="PROSITE" id="PS01124">
    <property type="entry name" value="HTH_ARAC_FAMILY_2"/>
    <property type="match status" value="1"/>
</dbReference>
<dbReference type="SUPFAM" id="SSF46689">
    <property type="entry name" value="Homeodomain-like"/>
    <property type="match status" value="1"/>
</dbReference>
<dbReference type="GO" id="GO:0043565">
    <property type="term" value="F:sequence-specific DNA binding"/>
    <property type="evidence" value="ECO:0007669"/>
    <property type="project" value="InterPro"/>
</dbReference>
<dbReference type="PANTHER" id="PTHR43280">
    <property type="entry name" value="ARAC-FAMILY TRANSCRIPTIONAL REGULATOR"/>
    <property type="match status" value="1"/>
</dbReference>
<dbReference type="SMART" id="SM00342">
    <property type="entry name" value="HTH_ARAC"/>
    <property type="match status" value="1"/>
</dbReference>
<sequence length="210" mass="24939">MSLWDYTHFFQKNKVDLFTKSFISLFLFLFGYTLFLIFYTWSNFEGSFLLFAVPLPFYVIATCLLLKYRHLLKTKSQCTIAHTKQDKYEKTGLSEAFSQELKEKLEDLMDTQKLYLNHELRLDDIANMLNISRHHASQVINENFNMSFYDFINTYRIEEAKNKLCNNFKKSSESISDIAYQCGFNNRVSFYKAFKKRTKITPKEFIQNAA</sequence>
<proteinExistence type="predicted"/>
<keyword evidence="4" id="KW-1133">Transmembrane helix</keyword>
<feature type="domain" description="HTH araC/xylS-type" evidence="5">
    <location>
        <begin position="106"/>
        <end position="208"/>
    </location>
</feature>
<gene>
    <name evidence="6" type="ORF">ABNE31_00655</name>
</gene>
<dbReference type="InterPro" id="IPR009057">
    <property type="entry name" value="Homeodomain-like_sf"/>
</dbReference>
<dbReference type="Gene3D" id="1.10.10.60">
    <property type="entry name" value="Homeodomain-like"/>
    <property type="match status" value="2"/>
</dbReference>
<evidence type="ECO:0000313" key="6">
    <source>
        <dbReference type="EMBL" id="XBQ23438.1"/>
    </source>
</evidence>
<evidence type="ECO:0000256" key="1">
    <source>
        <dbReference type="ARBA" id="ARBA00023015"/>
    </source>
</evidence>
<keyword evidence="2" id="KW-0238">DNA-binding</keyword>
<feature type="transmembrane region" description="Helical" evidence="4">
    <location>
        <begin position="21"/>
        <end position="41"/>
    </location>
</feature>
<dbReference type="Pfam" id="PF12833">
    <property type="entry name" value="HTH_18"/>
    <property type="match status" value="1"/>
</dbReference>
<dbReference type="KEGG" id="fld:ABNE31_00655"/>
<keyword evidence="1" id="KW-0805">Transcription regulation</keyword>
<keyword evidence="4" id="KW-0812">Transmembrane</keyword>
<evidence type="ECO:0000256" key="3">
    <source>
        <dbReference type="ARBA" id="ARBA00023163"/>
    </source>
</evidence>
<dbReference type="GO" id="GO:0003700">
    <property type="term" value="F:DNA-binding transcription factor activity"/>
    <property type="evidence" value="ECO:0007669"/>
    <property type="project" value="InterPro"/>
</dbReference>
<feature type="transmembrane region" description="Helical" evidence="4">
    <location>
        <begin position="47"/>
        <end position="66"/>
    </location>
</feature>
<protein>
    <submittedName>
        <fullName evidence="6">Helix-turn-helix domain-containing protein</fullName>
    </submittedName>
</protein>
<reference evidence="6" key="1">
    <citation type="submission" date="2024-05" db="EMBL/GenBank/DDBJ databases">
        <title>Draft Genome Sequences of Flagellimonas sp. MMG031 and Marinobacter sp. MMG032 Isolated from the dinoflagellate Symbiodinium pilosum.</title>
        <authorList>
            <person name="Shikuma N.J."/>
            <person name="Farrell M.V."/>
        </authorList>
    </citation>
    <scope>NUCLEOTIDE SEQUENCE</scope>
    <source>
        <strain evidence="6">MMG031</strain>
    </source>
</reference>
<organism evidence="6">
    <name type="scientific">Flagellimonas sp. MMG031</name>
    <dbReference type="NCBI Taxonomy" id="3158549"/>
    <lineage>
        <taxon>Bacteria</taxon>
        <taxon>Pseudomonadati</taxon>
        <taxon>Bacteroidota</taxon>
        <taxon>Flavobacteriia</taxon>
        <taxon>Flavobacteriales</taxon>
        <taxon>Flavobacteriaceae</taxon>
        <taxon>Flagellimonas</taxon>
    </lineage>
</organism>
<dbReference type="AlphaFoldDB" id="A0AAU7MXZ6"/>